<dbReference type="AlphaFoldDB" id="A0AAV2J509"/>
<evidence type="ECO:0000313" key="3">
    <source>
        <dbReference type="EMBL" id="CAL1572701.1"/>
    </source>
</evidence>
<evidence type="ECO:0000256" key="1">
    <source>
        <dbReference type="SAM" id="Coils"/>
    </source>
</evidence>
<gene>
    <name evidence="3" type="ORF">KC01_LOCUS4714</name>
</gene>
<feature type="compositionally biased region" description="Low complexity" evidence="2">
    <location>
        <begin position="289"/>
        <end position="302"/>
    </location>
</feature>
<name>A0AAV2J509_KNICA</name>
<feature type="compositionally biased region" description="Basic and acidic residues" evidence="2">
    <location>
        <begin position="267"/>
        <end position="276"/>
    </location>
</feature>
<feature type="region of interest" description="Disordered" evidence="2">
    <location>
        <begin position="267"/>
        <end position="312"/>
    </location>
</feature>
<evidence type="ECO:0000256" key="2">
    <source>
        <dbReference type="SAM" id="MobiDB-lite"/>
    </source>
</evidence>
<keyword evidence="4" id="KW-1185">Reference proteome</keyword>
<proteinExistence type="predicted"/>
<organism evidence="3 4">
    <name type="scientific">Knipowitschia caucasica</name>
    <name type="common">Caucasian dwarf goby</name>
    <name type="synonym">Pomatoschistus caucasicus</name>
    <dbReference type="NCBI Taxonomy" id="637954"/>
    <lineage>
        <taxon>Eukaryota</taxon>
        <taxon>Metazoa</taxon>
        <taxon>Chordata</taxon>
        <taxon>Craniata</taxon>
        <taxon>Vertebrata</taxon>
        <taxon>Euteleostomi</taxon>
        <taxon>Actinopterygii</taxon>
        <taxon>Neopterygii</taxon>
        <taxon>Teleostei</taxon>
        <taxon>Neoteleostei</taxon>
        <taxon>Acanthomorphata</taxon>
        <taxon>Gobiaria</taxon>
        <taxon>Gobiiformes</taxon>
        <taxon>Gobioidei</taxon>
        <taxon>Gobiidae</taxon>
        <taxon>Gobiinae</taxon>
        <taxon>Knipowitschia</taxon>
    </lineage>
</organism>
<protein>
    <submittedName>
        <fullName evidence="3">Uncharacterized protein</fullName>
    </submittedName>
</protein>
<feature type="coiled-coil region" evidence="1">
    <location>
        <begin position="32"/>
        <end position="106"/>
    </location>
</feature>
<dbReference type="PANTHER" id="PTHR13388:SF7">
    <property type="entry name" value="TRANSMEMBRANE PROTEIN 132E"/>
    <property type="match status" value="1"/>
</dbReference>
<accession>A0AAV2J509</accession>
<keyword evidence="1" id="KW-0175">Coiled coil</keyword>
<dbReference type="PANTHER" id="PTHR13388">
    <property type="entry name" value="DETONATOR, ISOFORM E"/>
    <property type="match status" value="1"/>
</dbReference>
<dbReference type="InterPro" id="IPR026307">
    <property type="entry name" value="TMEM132"/>
</dbReference>
<dbReference type="Proteomes" id="UP001497482">
    <property type="component" value="Chromosome 11"/>
</dbReference>
<dbReference type="EMBL" id="OZ035833">
    <property type="protein sequence ID" value="CAL1572701.1"/>
    <property type="molecule type" value="Genomic_DNA"/>
</dbReference>
<sequence length="362" mass="41847">MSYFGRRSNKAARIKYLQAQLRAAVEANDTLLKEVQGEKDQRVKEVQKEKDQWTQEVQREKDQWIQEIQREGPADPGEQAKLRTDNQMFQTRIGEAESRIEELKASSLDQETDMKRQHAEMEKLNKAQKQVETFNSILNQKNVIITKLREDFTKSKEETTKLKGELQRMTEFWEEAEKMSTLSESTVSELKTQIKALQNNGTKKETSPKLQVKNSIKLDLGNMDRTPLAQFFDTYIQEPQHDAAKHFRQMQDLNGLFEQKLLSMQKNHDTELETVRQRSHSRGDGSSGGSAKESGEEAGSSSPTSKRKRVKFSTFTSLPTEELPYNAIPTADSQDIQWVCQDMGFQDPEQLQQYMRRIQEMA</sequence>
<evidence type="ECO:0000313" key="4">
    <source>
        <dbReference type="Proteomes" id="UP001497482"/>
    </source>
</evidence>
<reference evidence="3 4" key="1">
    <citation type="submission" date="2024-04" db="EMBL/GenBank/DDBJ databases">
        <authorList>
            <person name="Waldvogel A.-M."/>
            <person name="Schoenle A."/>
        </authorList>
    </citation>
    <scope>NUCLEOTIDE SEQUENCE [LARGE SCALE GENOMIC DNA]</scope>
</reference>